<feature type="compositionally biased region" description="Pro residues" evidence="1">
    <location>
        <begin position="259"/>
        <end position="270"/>
    </location>
</feature>
<dbReference type="EMBL" id="JABBWE010000012">
    <property type="protein sequence ID" value="KAG1798937.1"/>
    <property type="molecule type" value="Genomic_DNA"/>
</dbReference>
<dbReference type="RefSeq" id="XP_041163478.1">
    <property type="nucleotide sequence ID" value="XM_041306036.1"/>
</dbReference>
<evidence type="ECO:0000313" key="3">
    <source>
        <dbReference type="Proteomes" id="UP000719766"/>
    </source>
</evidence>
<evidence type="ECO:0000256" key="1">
    <source>
        <dbReference type="SAM" id="MobiDB-lite"/>
    </source>
</evidence>
<feature type="compositionally biased region" description="Low complexity" evidence="1">
    <location>
        <begin position="56"/>
        <end position="67"/>
    </location>
</feature>
<organism evidence="2 3">
    <name type="scientific">Suillus plorans</name>
    <dbReference type="NCBI Taxonomy" id="116603"/>
    <lineage>
        <taxon>Eukaryota</taxon>
        <taxon>Fungi</taxon>
        <taxon>Dikarya</taxon>
        <taxon>Basidiomycota</taxon>
        <taxon>Agaricomycotina</taxon>
        <taxon>Agaricomycetes</taxon>
        <taxon>Agaricomycetidae</taxon>
        <taxon>Boletales</taxon>
        <taxon>Suillineae</taxon>
        <taxon>Suillaceae</taxon>
        <taxon>Suillus</taxon>
    </lineage>
</organism>
<dbReference type="GeneID" id="64599800"/>
<feature type="compositionally biased region" description="Polar residues" evidence="1">
    <location>
        <begin position="274"/>
        <end position="284"/>
    </location>
</feature>
<name>A0A9P7J1J2_9AGAM</name>
<gene>
    <name evidence="2" type="ORF">HD556DRAFT_1440000</name>
</gene>
<dbReference type="AlphaFoldDB" id="A0A9P7J1J2"/>
<feature type="region of interest" description="Disordered" evidence="1">
    <location>
        <begin position="56"/>
        <end position="590"/>
    </location>
</feature>
<feature type="compositionally biased region" description="Polar residues" evidence="1">
    <location>
        <begin position="475"/>
        <end position="485"/>
    </location>
</feature>
<accession>A0A9P7J1J2</accession>
<proteinExistence type="predicted"/>
<reference evidence="2" key="1">
    <citation type="journal article" date="2020" name="New Phytol.">
        <title>Comparative genomics reveals dynamic genome evolution in host specialist ectomycorrhizal fungi.</title>
        <authorList>
            <person name="Lofgren L.A."/>
            <person name="Nguyen N.H."/>
            <person name="Vilgalys R."/>
            <person name="Ruytinx J."/>
            <person name="Liao H.L."/>
            <person name="Branco S."/>
            <person name="Kuo A."/>
            <person name="LaButti K."/>
            <person name="Lipzen A."/>
            <person name="Andreopoulos W."/>
            <person name="Pangilinan J."/>
            <person name="Riley R."/>
            <person name="Hundley H."/>
            <person name="Na H."/>
            <person name="Barry K."/>
            <person name="Grigoriev I.V."/>
            <person name="Stajich J.E."/>
            <person name="Kennedy P.G."/>
        </authorList>
    </citation>
    <scope>NUCLEOTIDE SEQUENCE</scope>
    <source>
        <strain evidence="2">S12</strain>
    </source>
</reference>
<feature type="compositionally biased region" description="Low complexity" evidence="1">
    <location>
        <begin position="96"/>
        <end position="108"/>
    </location>
</feature>
<keyword evidence="3" id="KW-1185">Reference proteome</keyword>
<feature type="compositionally biased region" description="Low complexity" evidence="1">
    <location>
        <begin position="352"/>
        <end position="367"/>
    </location>
</feature>
<feature type="compositionally biased region" description="Basic and acidic residues" evidence="1">
    <location>
        <begin position="133"/>
        <end position="144"/>
    </location>
</feature>
<dbReference type="OrthoDB" id="2678645at2759"/>
<dbReference type="Proteomes" id="UP000719766">
    <property type="component" value="Unassembled WGS sequence"/>
</dbReference>
<feature type="compositionally biased region" description="Polar residues" evidence="1">
    <location>
        <begin position="80"/>
        <end position="90"/>
    </location>
</feature>
<protein>
    <submittedName>
        <fullName evidence="2">Uncharacterized protein</fullName>
    </submittedName>
</protein>
<comment type="caution">
    <text evidence="2">The sequence shown here is derived from an EMBL/GenBank/DDBJ whole genome shotgun (WGS) entry which is preliminary data.</text>
</comment>
<feature type="compositionally biased region" description="Polar residues" evidence="1">
    <location>
        <begin position="508"/>
        <end position="536"/>
    </location>
</feature>
<feature type="compositionally biased region" description="Basic and acidic residues" evidence="1">
    <location>
        <begin position="111"/>
        <end position="124"/>
    </location>
</feature>
<feature type="compositionally biased region" description="Low complexity" evidence="1">
    <location>
        <begin position="570"/>
        <end position="582"/>
    </location>
</feature>
<sequence length="861" mass="95306">MASPARRARPQVTAEVQVRLPPIKSLQLAHTTTEQDTVYPTPLSAAWPPNQQFARTTPLVPTTLDPTAYPTPISARPHRTSYQQFQNSSFHYVPPTTAESTTSTTSSTRNFIDDKTLPFAHDRTTSYPRYPHPPRDPQQPDDRSVYTPAEARATYSPYAQDARPYPQDPRYTQDHPRPPYTTTPDPRYDARATYPAQDTRTYPDPRYPDPQRAYPADQRGYQTSPEIERAYQDPRYPPQDGRPTYDAHGRPYPQESRAYPPPPQPGPPQPQTQDTRYTPTQEARNTYPPPTPAYPPAQDTRPYAPPPPVERNYSQTEARGYPGERQQQQQQLGYSHDAQQPRVDQRSSVLESQPQSQPPHSHSQPQPSREHRGTTSNDRNLGVVEPRAVEVRPTLLQRQSVSDARPVAVETRSGLETQVRGVGMETQPRSVGMETQRPPAFESQRPPAFESQVRGAGVETQTQTQGRQAVFEPQPRQTNLETQTRPPVFETQARPPAFESQPRPTFEPQRQTMIEPQPRSTFESQSRSTVLESQVRPTPFEPQQRPAVLESQPRPPMMLEGPARSTGFISQSQSQSQSQGSQRVAGGDRMSKDDVIREIVQHCTALYKFADHYSTLQSSNPHLQPPAEELAEMTARAGEVVRLLEALRNDIPIFPSSLLSASAFTSPPGPHALVSVHPHALEAAVKGHINSSSSLGMGIMDIDAPDRAPKRPWEDVEGMLPPGSGPGIAPSSSAGHVPVPLASPSGLGAAQIPGTATGLGGAQDQDRSMAEADMELIRTKRALTTMAAAAALGGNGGGGSGGKNKYRKRSVSRFMFFTWTVFGADWVVRWIARDTSWKMPFLQYSGDARVETGTGWCKDVV</sequence>
<evidence type="ECO:0000313" key="2">
    <source>
        <dbReference type="EMBL" id="KAG1798937.1"/>
    </source>
</evidence>